<dbReference type="RefSeq" id="WP_346229094.1">
    <property type="nucleotide sequence ID" value="NZ_JBDJAW010000030.1"/>
</dbReference>
<evidence type="ECO:0008006" key="3">
    <source>
        <dbReference type="Google" id="ProtNLM"/>
    </source>
</evidence>
<comment type="caution">
    <text evidence="1">The sequence shown here is derived from an EMBL/GenBank/DDBJ whole genome shotgun (WGS) entry which is preliminary data.</text>
</comment>
<evidence type="ECO:0000313" key="1">
    <source>
        <dbReference type="EMBL" id="MEN3539187.1"/>
    </source>
</evidence>
<dbReference type="EMBL" id="JBDJAW010000030">
    <property type="protein sequence ID" value="MEN3539187.1"/>
    <property type="molecule type" value="Genomic_DNA"/>
</dbReference>
<keyword evidence="2" id="KW-1185">Reference proteome</keyword>
<accession>A0ABV0AWI9</accession>
<reference evidence="1 2" key="1">
    <citation type="submission" date="2024-05" db="EMBL/GenBank/DDBJ databases">
        <title>Microbispora sp.ZYX-F-249.</title>
        <authorList>
            <person name="Xie H."/>
        </authorList>
    </citation>
    <scope>NUCLEOTIDE SEQUENCE [LARGE SCALE GENOMIC DNA]</scope>
    <source>
        <strain evidence="1 2">ZYX-F-249</strain>
    </source>
</reference>
<protein>
    <recommendedName>
        <fullName evidence="3">DUF3052 domain-containing protein</fullName>
    </recommendedName>
</protein>
<sequence length="80" mass="8750">MIFCPDEATLTAAFPRARERLARDGGLWVSWPKKASGVATDLSGDVVRAFGLGEGLVDNKVCAVDEVWSGLRFVRRLADR</sequence>
<evidence type="ECO:0000313" key="2">
    <source>
        <dbReference type="Proteomes" id="UP001447516"/>
    </source>
</evidence>
<gene>
    <name evidence="1" type="ORF">AAH991_29020</name>
</gene>
<dbReference type="Proteomes" id="UP001447516">
    <property type="component" value="Unassembled WGS sequence"/>
</dbReference>
<proteinExistence type="predicted"/>
<name>A0ABV0AWI9_9ACTN</name>
<organism evidence="1 2">
    <name type="scientific">Microbispora maris</name>
    <dbReference type="NCBI Taxonomy" id="3144104"/>
    <lineage>
        <taxon>Bacteria</taxon>
        <taxon>Bacillati</taxon>
        <taxon>Actinomycetota</taxon>
        <taxon>Actinomycetes</taxon>
        <taxon>Streptosporangiales</taxon>
        <taxon>Streptosporangiaceae</taxon>
        <taxon>Microbispora</taxon>
    </lineage>
</organism>